<sequence length="16" mass="1859">MKHKCCFGSNLNFSDQ</sequence>
<evidence type="ECO:0000313" key="1">
    <source>
        <dbReference type="EMBL" id="KHG29127.1"/>
    </source>
</evidence>
<gene>
    <name evidence="1" type="ORF">F383_15081</name>
</gene>
<keyword evidence="2" id="KW-1185">Reference proteome</keyword>
<dbReference type="EMBL" id="KN448095">
    <property type="protein sequence ID" value="KHG29127.1"/>
    <property type="molecule type" value="Genomic_DNA"/>
</dbReference>
<dbReference type="AlphaFoldDB" id="A0A0B0PWA1"/>
<organism evidence="1 2">
    <name type="scientific">Gossypium arboreum</name>
    <name type="common">Tree cotton</name>
    <name type="synonym">Gossypium nanking</name>
    <dbReference type="NCBI Taxonomy" id="29729"/>
    <lineage>
        <taxon>Eukaryota</taxon>
        <taxon>Viridiplantae</taxon>
        <taxon>Streptophyta</taxon>
        <taxon>Embryophyta</taxon>
        <taxon>Tracheophyta</taxon>
        <taxon>Spermatophyta</taxon>
        <taxon>Magnoliopsida</taxon>
        <taxon>eudicotyledons</taxon>
        <taxon>Gunneridae</taxon>
        <taxon>Pentapetalae</taxon>
        <taxon>rosids</taxon>
        <taxon>malvids</taxon>
        <taxon>Malvales</taxon>
        <taxon>Malvaceae</taxon>
        <taxon>Malvoideae</taxon>
        <taxon>Gossypium</taxon>
    </lineage>
</organism>
<protein>
    <submittedName>
        <fullName evidence="1">Uncharacterized protein</fullName>
    </submittedName>
</protein>
<accession>A0A0B0PWA1</accession>
<reference evidence="2" key="1">
    <citation type="submission" date="2014-09" db="EMBL/GenBank/DDBJ databases">
        <authorList>
            <person name="Mudge J."/>
            <person name="Ramaraj T."/>
            <person name="Lindquist I.E."/>
            <person name="Bharti A.K."/>
            <person name="Sundararajan A."/>
            <person name="Cameron C.T."/>
            <person name="Woodward J.E."/>
            <person name="May G.D."/>
            <person name="Brubaker C."/>
            <person name="Broadhvest J."/>
            <person name="Wilkins T.A."/>
        </authorList>
    </citation>
    <scope>NUCLEOTIDE SEQUENCE</scope>
    <source>
        <strain evidence="2">cv. AKA8401</strain>
    </source>
</reference>
<name>A0A0B0PWA1_GOSAR</name>
<evidence type="ECO:0000313" key="2">
    <source>
        <dbReference type="Proteomes" id="UP000032142"/>
    </source>
</evidence>
<dbReference type="Proteomes" id="UP000032142">
    <property type="component" value="Unassembled WGS sequence"/>
</dbReference>
<proteinExistence type="predicted"/>